<dbReference type="Proteomes" id="UP000051587">
    <property type="component" value="Unassembled WGS sequence"/>
</dbReference>
<sequence>MDDPNLFAQIFNQRGALLTFFGVLGGMVRSATIRTTWREGLRVSFIGGATAFGVGVLGPMLARPWIGDLPDGMETALGTLCAAAFIVGLIAVTIIERMIEGKTITTAED</sequence>
<dbReference type="OrthoDB" id="7866272at2"/>
<name>A0A0P1FFN3_THAGE</name>
<proteinExistence type="predicted"/>
<gene>
    <name evidence="2" type="ORF">TG4357_02645</name>
</gene>
<dbReference type="EMBL" id="CYSA01000025">
    <property type="protein sequence ID" value="CUH66798.1"/>
    <property type="molecule type" value="Genomic_DNA"/>
</dbReference>
<evidence type="ECO:0000256" key="1">
    <source>
        <dbReference type="SAM" id="Phobius"/>
    </source>
</evidence>
<keyword evidence="1" id="KW-0472">Membrane</keyword>
<keyword evidence="3" id="KW-1185">Reference proteome</keyword>
<feature type="transmembrane region" description="Helical" evidence="1">
    <location>
        <begin position="76"/>
        <end position="95"/>
    </location>
</feature>
<evidence type="ECO:0000313" key="3">
    <source>
        <dbReference type="Proteomes" id="UP000051587"/>
    </source>
</evidence>
<keyword evidence="1" id="KW-1133">Transmembrane helix</keyword>
<reference evidence="2 3" key="1">
    <citation type="submission" date="2015-09" db="EMBL/GenBank/DDBJ databases">
        <authorList>
            <consortium name="Swine Surveillance"/>
        </authorList>
    </citation>
    <scope>NUCLEOTIDE SEQUENCE [LARGE SCALE GENOMIC DNA]</scope>
    <source>
        <strain evidence="2 3">CECT 4357</strain>
    </source>
</reference>
<accession>A0A0P1FFN3</accession>
<keyword evidence="1" id="KW-0812">Transmembrane</keyword>
<evidence type="ECO:0000313" key="2">
    <source>
        <dbReference type="EMBL" id="CUH66798.1"/>
    </source>
</evidence>
<dbReference type="RefSeq" id="WP_058263356.1">
    <property type="nucleotide sequence ID" value="NZ_CP051181.1"/>
</dbReference>
<dbReference type="STRING" id="53501.SAMN04488043_105182"/>
<dbReference type="AlphaFoldDB" id="A0A0P1FFN3"/>
<feature type="transmembrane region" description="Helical" evidence="1">
    <location>
        <begin position="40"/>
        <end position="61"/>
    </location>
</feature>
<organism evidence="2 3">
    <name type="scientific">Thalassovita gelatinovora</name>
    <name type="common">Thalassobius gelatinovorus</name>
    <dbReference type="NCBI Taxonomy" id="53501"/>
    <lineage>
        <taxon>Bacteria</taxon>
        <taxon>Pseudomonadati</taxon>
        <taxon>Pseudomonadota</taxon>
        <taxon>Alphaproteobacteria</taxon>
        <taxon>Rhodobacterales</taxon>
        <taxon>Roseobacteraceae</taxon>
        <taxon>Thalassovita</taxon>
    </lineage>
</organism>
<feature type="transmembrane region" description="Helical" evidence="1">
    <location>
        <begin position="6"/>
        <end position="28"/>
    </location>
</feature>
<protein>
    <submittedName>
        <fullName evidence="2">Uncharacterized protein</fullName>
    </submittedName>
</protein>